<feature type="region of interest" description="Disordered" evidence="1">
    <location>
        <begin position="383"/>
        <end position="441"/>
    </location>
</feature>
<feature type="transmembrane region" description="Helical" evidence="2">
    <location>
        <begin position="21"/>
        <end position="44"/>
    </location>
</feature>
<gene>
    <name evidence="3" type="ORF">RclHR1_00030018</name>
</gene>
<sequence>MDLSNFLGKHRRSEPKHLFGLKIFTMIILISSLAGYLAILIIGVNQDAPTIVTYYANVDGVRPPIIDRHYNNSGPEKMRKANNLHFGTIYYNTSVVCQEVHMVNGAFVPADCSRDIKQSYYDKNFYTSYLPSKDVFFSKSVNHVILNFFVHEEITQPWALTLMAYDSGRDLFYQNSVDYFDDFVFTMNSYIIKPNQNYIFTFSHLIREVIVPSWMNDFGVPPTYDIKPYIMSDLIQGPMQDDNSGKVISFTIQPKYIDTIQVDRDVRTRTYLGGLGLIGGAWGLTAAIYKFLFGTNTLRPWGAVQSYCCGFSRWTQKKLKDSLPIIPFSDVPDHIEVHQINSLSLFERNKLFLSRLNSLEIFLREYVVDVKYLNKIRNDVREGFNDQNTNSTSSTTLETTSSQQQTITMPSDNVIQTSTTDSTPQSNITYTTDASRDDSQQ</sequence>
<evidence type="ECO:0000256" key="1">
    <source>
        <dbReference type="SAM" id="MobiDB-lite"/>
    </source>
</evidence>
<feature type="compositionally biased region" description="Low complexity" evidence="1">
    <location>
        <begin position="387"/>
        <end position="408"/>
    </location>
</feature>
<evidence type="ECO:0008006" key="5">
    <source>
        <dbReference type="Google" id="ProtNLM"/>
    </source>
</evidence>
<organism evidence="3 4">
    <name type="scientific">Rhizophagus clarus</name>
    <dbReference type="NCBI Taxonomy" id="94130"/>
    <lineage>
        <taxon>Eukaryota</taxon>
        <taxon>Fungi</taxon>
        <taxon>Fungi incertae sedis</taxon>
        <taxon>Mucoromycota</taxon>
        <taxon>Glomeromycotina</taxon>
        <taxon>Glomeromycetes</taxon>
        <taxon>Glomerales</taxon>
        <taxon>Glomeraceae</taxon>
        <taxon>Rhizophagus</taxon>
    </lineage>
</organism>
<keyword evidence="2" id="KW-0472">Membrane</keyword>
<feature type="compositionally biased region" description="Polar residues" evidence="1">
    <location>
        <begin position="409"/>
        <end position="433"/>
    </location>
</feature>
<accession>A0A2Z6RL86</accession>
<keyword evidence="4" id="KW-1185">Reference proteome</keyword>
<comment type="caution">
    <text evidence="3">The sequence shown here is derived from an EMBL/GenBank/DDBJ whole genome shotgun (WGS) entry which is preliminary data.</text>
</comment>
<proteinExistence type="predicted"/>
<evidence type="ECO:0000313" key="4">
    <source>
        <dbReference type="Proteomes" id="UP000247702"/>
    </source>
</evidence>
<name>A0A2Z6RL86_9GLOM</name>
<evidence type="ECO:0000313" key="3">
    <source>
        <dbReference type="EMBL" id="GBB97461.1"/>
    </source>
</evidence>
<evidence type="ECO:0000256" key="2">
    <source>
        <dbReference type="SAM" id="Phobius"/>
    </source>
</evidence>
<protein>
    <recommendedName>
        <fullName evidence="5">Transmembrane protein</fullName>
    </recommendedName>
</protein>
<dbReference type="EMBL" id="BEXD01002223">
    <property type="protein sequence ID" value="GBB97461.1"/>
    <property type="molecule type" value="Genomic_DNA"/>
</dbReference>
<dbReference type="Proteomes" id="UP000247702">
    <property type="component" value="Unassembled WGS sequence"/>
</dbReference>
<reference evidence="3 4" key="1">
    <citation type="submission" date="2017-11" db="EMBL/GenBank/DDBJ databases">
        <title>The genome of Rhizophagus clarus HR1 reveals common genetic basis of auxotrophy among arbuscular mycorrhizal fungi.</title>
        <authorList>
            <person name="Kobayashi Y."/>
        </authorList>
    </citation>
    <scope>NUCLEOTIDE SEQUENCE [LARGE SCALE GENOMIC DNA]</scope>
    <source>
        <strain evidence="3 4">HR1</strain>
    </source>
</reference>
<keyword evidence="2" id="KW-1133">Transmembrane helix</keyword>
<keyword evidence="2" id="KW-0812">Transmembrane</keyword>
<dbReference type="AlphaFoldDB" id="A0A2Z6RL86"/>